<protein>
    <submittedName>
        <fullName evidence="1">Uncharacterized protein</fullName>
    </submittedName>
</protein>
<reference evidence="1 2" key="1">
    <citation type="journal article" date="2015" name="Genome Announc.">
        <title>Complete Genome Sequence of the Novel Temperate Clostridium difficile Phage phiCDIF1296T.</title>
        <authorList>
            <person name="Wittmann J."/>
            <person name="Riedel T."/>
            <person name="Bunk B."/>
            <person name="Sproer C."/>
            <person name="Gronow S."/>
            <person name="Overmann J."/>
        </authorList>
    </citation>
    <scope>NUCLEOTIDE SEQUENCE [LARGE SCALE GENOMIC DNA]</scope>
    <source>
        <strain evidence="2">ATCC 9689 / DSM 1296 / BCRC 10642 / JCM 1296 / NCIMB 10666 / NCTC 11209 / 90556-M6S</strain>
    </source>
</reference>
<proteinExistence type="predicted"/>
<dbReference type="Proteomes" id="UP001510562">
    <property type="component" value="Chromosome"/>
</dbReference>
<gene>
    <name evidence="1" type="ORF">CDIF1296T_phi135</name>
</gene>
<accession>A0ACA7UP30</accession>
<sequence length="52" mass="6092">MILATPISVCIQIIKYLNRAIKSVKSLLALFFYAYFNEIIYTIESFLYILLI</sequence>
<keyword evidence="2" id="KW-1185">Reference proteome</keyword>
<evidence type="ECO:0000313" key="1">
    <source>
        <dbReference type="EMBL" id="AKP44809.1"/>
    </source>
</evidence>
<evidence type="ECO:0000313" key="2">
    <source>
        <dbReference type="Proteomes" id="UP001510562"/>
    </source>
</evidence>
<organism evidence="1 2">
    <name type="scientific">Clostridioides difficile ATCC 9689 = DSM 1296</name>
    <dbReference type="NCBI Taxonomy" id="1121308"/>
    <lineage>
        <taxon>Bacteria</taxon>
        <taxon>Bacillati</taxon>
        <taxon>Bacillota</taxon>
        <taxon>Clostridia</taxon>
        <taxon>Peptostreptococcales</taxon>
        <taxon>Peptostreptococcaceae</taxon>
        <taxon>Clostridioides</taxon>
    </lineage>
</organism>
<name>A0ACA7UP30_CLODI</name>
<dbReference type="EMBL" id="CP011970">
    <property type="protein sequence ID" value="AKP44809.1"/>
    <property type="molecule type" value="Genomic_DNA"/>
</dbReference>